<proteinExistence type="predicted"/>
<name>A0A4R0MLM1_9SPHI</name>
<feature type="chain" id="PRO_5020964275" evidence="5">
    <location>
        <begin position="23"/>
        <end position="458"/>
    </location>
</feature>
<evidence type="ECO:0000259" key="6">
    <source>
        <dbReference type="PROSITE" id="PS51352"/>
    </source>
</evidence>
<dbReference type="InterPro" id="IPR013766">
    <property type="entry name" value="Thioredoxin_domain"/>
</dbReference>
<keyword evidence="3" id="KW-1015">Disulfide bond</keyword>
<keyword evidence="4" id="KW-0676">Redox-active center</keyword>
<evidence type="ECO:0000256" key="2">
    <source>
        <dbReference type="ARBA" id="ARBA00022748"/>
    </source>
</evidence>
<evidence type="ECO:0000313" key="8">
    <source>
        <dbReference type="Proteomes" id="UP000292884"/>
    </source>
</evidence>
<evidence type="ECO:0000256" key="4">
    <source>
        <dbReference type="ARBA" id="ARBA00023284"/>
    </source>
</evidence>
<dbReference type="Gene3D" id="3.40.30.10">
    <property type="entry name" value="Glutaredoxin"/>
    <property type="match status" value="1"/>
</dbReference>
<dbReference type="GO" id="GO:0017004">
    <property type="term" value="P:cytochrome complex assembly"/>
    <property type="evidence" value="ECO:0007669"/>
    <property type="project" value="UniProtKB-KW"/>
</dbReference>
<protein>
    <submittedName>
        <fullName evidence="7">Redoxin domain-containing protein</fullName>
    </submittedName>
</protein>
<feature type="signal peptide" evidence="5">
    <location>
        <begin position="1"/>
        <end position="22"/>
    </location>
</feature>
<dbReference type="OrthoDB" id="1095575at2"/>
<dbReference type="GO" id="GO:0016491">
    <property type="term" value="F:oxidoreductase activity"/>
    <property type="evidence" value="ECO:0007669"/>
    <property type="project" value="InterPro"/>
</dbReference>
<organism evidence="7 8">
    <name type="scientific">Pedobacter frigiditerrae</name>
    <dbReference type="NCBI Taxonomy" id="2530452"/>
    <lineage>
        <taxon>Bacteria</taxon>
        <taxon>Pseudomonadati</taxon>
        <taxon>Bacteroidota</taxon>
        <taxon>Sphingobacteriia</taxon>
        <taxon>Sphingobacteriales</taxon>
        <taxon>Sphingobacteriaceae</taxon>
        <taxon>Pedobacter</taxon>
    </lineage>
</organism>
<dbReference type="AlphaFoldDB" id="A0A4R0MLM1"/>
<keyword evidence="2" id="KW-0201">Cytochrome c-type biogenesis</keyword>
<reference evidence="7 8" key="1">
    <citation type="submission" date="2019-02" db="EMBL/GenBank/DDBJ databases">
        <title>Pedobacter sp. RP-1-13 sp. nov., isolated from Arctic soil.</title>
        <authorList>
            <person name="Dahal R.H."/>
        </authorList>
    </citation>
    <scope>NUCLEOTIDE SEQUENCE [LARGE SCALE GENOMIC DNA]</scope>
    <source>
        <strain evidence="7 8">RP-1-13</strain>
    </source>
</reference>
<sequence>MSNKTLILTISLLATAINYCSADTILNFKVFSAKNSNYKVIIEQTVFNDYNGIQLASGKVDSLGQFSANLKLDKEREVILIAGNQLYKLWLGDKGFVNVFEEKGLLKFKGDYGKENEIIYLTKLMQPNTLPSYFAFKRTQALAYVKMLDSLEKTRLSLLSSAKNKLSALFFEHFKQETIYFGLHGKSQFAALHKLKESELPSEYYKFWENFQVLPDGVKSKSYLASFNDYAEFKIKQKFGDQQADRSTTIKAQFKFLDSLLKNNPKTLEFVEGELILFCIKYIDDAELITSLNFGYGEKYPTSEYTRLIEVNWFKKNQLTLKRPIFNLKNTNGETVNIESFRGKVVYIDFWGSWCKACLLEMPYAKKLREKFKYDQIVFLYIDFYDTKDLWLRAIKTHEITGVNLKGEATDEKYFNDFFGIKNGFPRYAVLDKNGLLVSTAAPSPSNEKVVDYLKKFL</sequence>
<evidence type="ECO:0000313" key="7">
    <source>
        <dbReference type="EMBL" id="TCC87072.1"/>
    </source>
</evidence>
<dbReference type="Proteomes" id="UP000292884">
    <property type="component" value="Unassembled WGS sequence"/>
</dbReference>
<dbReference type="Pfam" id="PF08534">
    <property type="entry name" value="Redoxin"/>
    <property type="match status" value="1"/>
</dbReference>
<dbReference type="GO" id="GO:0030313">
    <property type="term" value="C:cell envelope"/>
    <property type="evidence" value="ECO:0007669"/>
    <property type="project" value="UniProtKB-SubCell"/>
</dbReference>
<dbReference type="InterPro" id="IPR036249">
    <property type="entry name" value="Thioredoxin-like_sf"/>
</dbReference>
<dbReference type="InterPro" id="IPR013740">
    <property type="entry name" value="Redoxin"/>
</dbReference>
<dbReference type="InterPro" id="IPR050553">
    <property type="entry name" value="Thioredoxin_ResA/DsbE_sf"/>
</dbReference>
<dbReference type="PANTHER" id="PTHR42852">
    <property type="entry name" value="THIOL:DISULFIDE INTERCHANGE PROTEIN DSBE"/>
    <property type="match status" value="1"/>
</dbReference>
<evidence type="ECO:0000256" key="3">
    <source>
        <dbReference type="ARBA" id="ARBA00023157"/>
    </source>
</evidence>
<comment type="caution">
    <text evidence="7">The sequence shown here is derived from an EMBL/GenBank/DDBJ whole genome shotgun (WGS) entry which is preliminary data.</text>
</comment>
<evidence type="ECO:0000256" key="1">
    <source>
        <dbReference type="ARBA" id="ARBA00004196"/>
    </source>
</evidence>
<dbReference type="RefSeq" id="WP_131555688.1">
    <property type="nucleotide sequence ID" value="NZ_SJSK01000008.1"/>
</dbReference>
<dbReference type="SUPFAM" id="SSF52833">
    <property type="entry name" value="Thioredoxin-like"/>
    <property type="match status" value="1"/>
</dbReference>
<dbReference type="PANTHER" id="PTHR42852:SF6">
    <property type="entry name" value="THIOL:DISULFIDE INTERCHANGE PROTEIN DSBE"/>
    <property type="match status" value="1"/>
</dbReference>
<dbReference type="CDD" id="cd02966">
    <property type="entry name" value="TlpA_like_family"/>
    <property type="match status" value="1"/>
</dbReference>
<comment type="subcellular location">
    <subcellularLocation>
        <location evidence="1">Cell envelope</location>
    </subcellularLocation>
</comment>
<dbReference type="PROSITE" id="PS51352">
    <property type="entry name" value="THIOREDOXIN_2"/>
    <property type="match status" value="1"/>
</dbReference>
<gene>
    <name evidence="7" type="ORF">EZ428_23025</name>
</gene>
<keyword evidence="8" id="KW-1185">Reference proteome</keyword>
<feature type="domain" description="Thioredoxin" evidence="6">
    <location>
        <begin position="317"/>
        <end position="458"/>
    </location>
</feature>
<accession>A0A4R0MLM1</accession>
<dbReference type="EMBL" id="SJSK01000008">
    <property type="protein sequence ID" value="TCC87072.1"/>
    <property type="molecule type" value="Genomic_DNA"/>
</dbReference>
<keyword evidence="5" id="KW-0732">Signal</keyword>
<evidence type="ECO:0000256" key="5">
    <source>
        <dbReference type="SAM" id="SignalP"/>
    </source>
</evidence>